<accession>A0A2U3B7G2</accession>
<keyword evidence="2" id="KW-1185">Reference proteome</keyword>
<dbReference type="EMBL" id="QFWT01000008">
    <property type="protein sequence ID" value="PWI32702.1"/>
    <property type="molecule type" value="Genomic_DNA"/>
</dbReference>
<proteinExistence type="predicted"/>
<dbReference type="PANTHER" id="PTHR33835:SF1">
    <property type="entry name" value="METALLO-BETA-LACTAMASE DOMAIN-CONTAINING PROTEIN"/>
    <property type="match status" value="1"/>
</dbReference>
<evidence type="ECO:0000313" key="2">
    <source>
        <dbReference type="Proteomes" id="UP000245362"/>
    </source>
</evidence>
<comment type="caution">
    <text evidence="1">The sequence shown here is derived from an EMBL/GenBank/DDBJ whole genome shotgun (WGS) entry which is preliminary data.</text>
</comment>
<dbReference type="OrthoDB" id="450111at2"/>
<dbReference type="InterPro" id="IPR025638">
    <property type="entry name" value="DUF4336"/>
</dbReference>
<evidence type="ECO:0000313" key="1">
    <source>
        <dbReference type="EMBL" id="PWI32702.1"/>
    </source>
</evidence>
<sequence length="226" mass="26115">MLTEWETNRLWYMDMPYKKYGMSHIHRMIVIKLQDGSLIIHNPVELTIHLQTELTRLGKVSAVISPSMTYHQTLSEWWLTYSQAMFYATPSLISLRSDINFDGALSSHSPATWKGELLQTPLLGSDKPRKFVFCDPQSNTLILADNLQAAQPHLPTGQKLLARLQGLDQKLCYPDSDRTHITQMNRLRLSVQEIMTWPFDRLLSSNGLIVEQNAKDAFYQAFWWAF</sequence>
<protein>
    <recommendedName>
        <fullName evidence="3">DUF4336 domain-containing protein</fullName>
    </recommendedName>
</protein>
<reference evidence="1 2" key="1">
    <citation type="submission" date="2018-05" db="EMBL/GenBank/DDBJ databases">
        <title>Vibrio limimaris sp. nov., isolated from marine sediment.</title>
        <authorList>
            <person name="Li C.-M."/>
        </authorList>
    </citation>
    <scope>NUCLEOTIDE SEQUENCE [LARGE SCALE GENOMIC DNA]</scope>
    <source>
        <strain evidence="1 2">E4404</strain>
    </source>
</reference>
<organism evidence="1 2">
    <name type="scientific">Vibrio albus</name>
    <dbReference type="NCBI Taxonomy" id="2200953"/>
    <lineage>
        <taxon>Bacteria</taxon>
        <taxon>Pseudomonadati</taxon>
        <taxon>Pseudomonadota</taxon>
        <taxon>Gammaproteobacteria</taxon>
        <taxon>Vibrionales</taxon>
        <taxon>Vibrionaceae</taxon>
        <taxon>Vibrio</taxon>
    </lineage>
</organism>
<dbReference type="Proteomes" id="UP000245362">
    <property type="component" value="Unassembled WGS sequence"/>
</dbReference>
<name>A0A2U3B7G2_9VIBR</name>
<evidence type="ECO:0008006" key="3">
    <source>
        <dbReference type="Google" id="ProtNLM"/>
    </source>
</evidence>
<dbReference type="AlphaFoldDB" id="A0A2U3B7G2"/>
<gene>
    <name evidence="1" type="ORF">DI392_14380</name>
</gene>
<dbReference type="PANTHER" id="PTHR33835">
    <property type="entry name" value="YALI0C07656P"/>
    <property type="match status" value="1"/>
</dbReference>